<comment type="caution">
    <text evidence="1">The sequence shown here is derived from an EMBL/GenBank/DDBJ whole genome shotgun (WGS) entry which is preliminary data.</text>
</comment>
<dbReference type="Proteomes" id="UP000198211">
    <property type="component" value="Unassembled WGS sequence"/>
</dbReference>
<proteinExistence type="predicted"/>
<evidence type="ECO:0000313" key="2">
    <source>
        <dbReference type="Proteomes" id="UP000198211"/>
    </source>
</evidence>
<feature type="non-terminal residue" evidence="1">
    <location>
        <position position="1"/>
    </location>
</feature>
<reference evidence="2" key="1">
    <citation type="submission" date="2017-03" db="EMBL/GenBank/DDBJ databases">
        <title>Phytopthora megakarya and P. palmivora, two closely related causual agents of cacao black pod achieved similar genome size and gene model numbers by different mechanisms.</title>
        <authorList>
            <person name="Ali S."/>
            <person name="Shao J."/>
            <person name="Larry D.J."/>
            <person name="Kronmiller B."/>
            <person name="Shen D."/>
            <person name="Strem M.D."/>
            <person name="Melnick R.L."/>
            <person name="Guiltinan M.J."/>
            <person name="Tyler B.M."/>
            <person name="Meinhardt L.W."/>
            <person name="Bailey B.A."/>
        </authorList>
    </citation>
    <scope>NUCLEOTIDE SEQUENCE [LARGE SCALE GENOMIC DNA]</scope>
    <source>
        <strain evidence="2">zdho120</strain>
    </source>
</reference>
<keyword evidence="2" id="KW-1185">Reference proteome</keyword>
<evidence type="ECO:0000313" key="1">
    <source>
        <dbReference type="EMBL" id="OWZ03498.1"/>
    </source>
</evidence>
<protein>
    <submittedName>
        <fullName evidence="1">Uncharacterized protein</fullName>
    </submittedName>
</protein>
<sequence length="142" mass="15325">SDGCYGGYIAVTFVAAALVHGPRVLYDVLEGLLHGPVGVAVALTVWCVWYEFDTVILRVSLAVLACGLYNRPRSFEVRVLTGTPKCVINAGVQGMQQRVSVREKEEAAIIGRLRGETMESALAKDVVEKDLESGTITVEKGE</sequence>
<name>A0A225VF44_9STRA</name>
<gene>
    <name evidence="1" type="ORF">PHMEG_00024761</name>
</gene>
<dbReference type="EMBL" id="NBNE01005484">
    <property type="protein sequence ID" value="OWZ03498.1"/>
    <property type="molecule type" value="Genomic_DNA"/>
</dbReference>
<organism evidence="1 2">
    <name type="scientific">Phytophthora megakarya</name>
    <dbReference type="NCBI Taxonomy" id="4795"/>
    <lineage>
        <taxon>Eukaryota</taxon>
        <taxon>Sar</taxon>
        <taxon>Stramenopiles</taxon>
        <taxon>Oomycota</taxon>
        <taxon>Peronosporomycetes</taxon>
        <taxon>Peronosporales</taxon>
        <taxon>Peronosporaceae</taxon>
        <taxon>Phytophthora</taxon>
    </lineage>
</organism>
<dbReference type="AlphaFoldDB" id="A0A225VF44"/>
<accession>A0A225VF44</accession>
<dbReference type="OrthoDB" id="88720at2759"/>